<feature type="compositionally biased region" description="Basic residues" evidence="1">
    <location>
        <begin position="216"/>
        <end position="228"/>
    </location>
</feature>
<evidence type="ECO:0000256" key="1">
    <source>
        <dbReference type="SAM" id="MobiDB-lite"/>
    </source>
</evidence>
<feature type="compositionally biased region" description="Pro residues" evidence="1">
    <location>
        <begin position="23"/>
        <end position="32"/>
    </location>
</feature>
<reference evidence="2 3" key="1">
    <citation type="submission" date="2024-06" db="EMBL/GenBank/DDBJ databases">
        <authorList>
            <person name="Kraege A."/>
            <person name="Thomma B."/>
        </authorList>
    </citation>
    <scope>NUCLEOTIDE SEQUENCE [LARGE SCALE GENOMIC DNA]</scope>
</reference>
<protein>
    <submittedName>
        <fullName evidence="2">G12682 protein</fullName>
    </submittedName>
</protein>
<organism evidence="2 3">
    <name type="scientific">Coccomyxa viridis</name>
    <dbReference type="NCBI Taxonomy" id="1274662"/>
    <lineage>
        <taxon>Eukaryota</taxon>
        <taxon>Viridiplantae</taxon>
        <taxon>Chlorophyta</taxon>
        <taxon>core chlorophytes</taxon>
        <taxon>Trebouxiophyceae</taxon>
        <taxon>Trebouxiophyceae incertae sedis</taxon>
        <taxon>Coccomyxaceae</taxon>
        <taxon>Coccomyxa</taxon>
    </lineage>
</organism>
<evidence type="ECO:0000313" key="2">
    <source>
        <dbReference type="EMBL" id="CAL5229370.1"/>
    </source>
</evidence>
<proteinExistence type="predicted"/>
<dbReference type="Proteomes" id="UP001497392">
    <property type="component" value="Unassembled WGS sequence"/>
</dbReference>
<comment type="caution">
    <text evidence="2">The sequence shown here is derived from an EMBL/GenBank/DDBJ whole genome shotgun (WGS) entry which is preliminary data.</text>
</comment>
<accession>A0ABP1GAY3</accession>
<gene>
    <name evidence="2" type="primary">g12682</name>
    <name evidence="2" type="ORF">VP750_LOCUS11276</name>
</gene>
<dbReference type="EMBL" id="CAXHTA020000020">
    <property type="protein sequence ID" value="CAL5229370.1"/>
    <property type="molecule type" value="Genomic_DNA"/>
</dbReference>
<feature type="region of interest" description="Disordered" evidence="1">
    <location>
        <begin position="1"/>
        <end position="50"/>
    </location>
</feature>
<feature type="region of interest" description="Disordered" evidence="1">
    <location>
        <begin position="213"/>
        <end position="236"/>
    </location>
</feature>
<evidence type="ECO:0000313" key="3">
    <source>
        <dbReference type="Proteomes" id="UP001497392"/>
    </source>
</evidence>
<keyword evidence="3" id="KW-1185">Reference proteome</keyword>
<sequence length="342" mass="37506">MGSPGLPERAREEDTPCGVDYPATPPPPPPPTAELVQGAVQGGSVGESCPTAAWQDWKSRNTSAAQQFRTPQDAQRLEQWRIPRSIHSDVIKQTAPAMAPNANGQLGSTAGMPGIFGQWGCSNSATFPCTPAQAWEQPLISWQSSLQMPSQAVAQQPMSCFWAASSPPPLPPSSDSWPCTGEVVHRDEQPARKEHNLSRGTAEPLQAVAPTLRSRGVPRPKPPKGKLMRRPDWRTGSPEAAQSWLMYMKGLGDAAYQTMSAELPQERIKKRRPKFGNKSFLLVEDRPEDDPTIPFRARLAKTQRNRVLEKNGGIVPQLGHKDYRVYCIFCKACGNHFALPSS</sequence>
<name>A0ABP1GAY3_9CHLO</name>